<evidence type="ECO:0000313" key="2">
    <source>
        <dbReference type="Proteomes" id="UP000195080"/>
    </source>
</evidence>
<reference evidence="2" key="1">
    <citation type="submission" date="2017-05" db="EMBL/GenBank/DDBJ databases">
        <title>The Genome Sequence of EEnterococcus faecalis 9F2_4866.</title>
        <authorList>
            <consortium name="The Broad Institute Genomics Platform"/>
            <consortium name="The Broad Institute Genomic Center for Infectious Diseases"/>
            <person name="Earl A."/>
            <person name="Manson A."/>
            <person name="Schwartman J."/>
            <person name="Gilmore M."/>
            <person name="Abouelleil A."/>
            <person name="Cao P."/>
            <person name="Chapman S."/>
            <person name="Cusick C."/>
            <person name="Shea T."/>
            <person name="Young S."/>
            <person name="Neafsey D."/>
            <person name="Nusbaum C."/>
            <person name="Birren B."/>
        </authorList>
    </citation>
    <scope>NUCLEOTIDE SEQUENCE [LARGE SCALE GENOMIC DNA]</scope>
    <source>
        <strain evidence="2">12C11_DIV0727</strain>
    </source>
</reference>
<organism evidence="1 2">
    <name type="scientific">Candidatus Enterococcus lemimoniae</name>
    <dbReference type="NCBI Taxonomy" id="1834167"/>
    <lineage>
        <taxon>Bacteria</taxon>
        <taxon>Bacillati</taxon>
        <taxon>Bacillota</taxon>
        <taxon>Bacilli</taxon>
        <taxon>Lactobacillales</taxon>
        <taxon>Enterococcaceae</taxon>
        <taxon>Enterococcus</taxon>
    </lineage>
</organism>
<dbReference type="Proteomes" id="UP000195080">
    <property type="component" value="Chromosome"/>
</dbReference>
<sequence>MFNERIDPDDIWLQAVINEKETRYLPRVLSTDEKDGGNVLSNRL</sequence>
<evidence type="ECO:0000313" key="1">
    <source>
        <dbReference type="EMBL" id="WYJ86846.1"/>
    </source>
</evidence>
<name>A0ABZ2T675_9ENTE</name>
<protein>
    <submittedName>
        <fullName evidence="1">Uncharacterized protein</fullName>
    </submittedName>
</protein>
<accession>A0ABZ2T675</accession>
<gene>
    <name evidence="1" type="ORF">A5866_001930</name>
</gene>
<dbReference type="RefSeq" id="WP_254907243.1">
    <property type="nucleotide sequence ID" value="NZ_CP147248.1"/>
</dbReference>
<keyword evidence="2" id="KW-1185">Reference proteome</keyword>
<proteinExistence type="predicted"/>
<dbReference type="EMBL" id="CP147248">
    <property type="protein sequence ID" value="WYJ86846.1"/>
    <property type="molecule type" value="Genomic_DNA"/>
</dbReference>